<dbReference type="EMBL" id="WHWC01000011">
    <property type="protein sequence ID" value="KAG8373352.1"/>
    <property type="molecule type" value="Genomic_DNA"/>
</dbReference>
<dbReference type="Proteomes" id="UP000826271">
    <property type="component" value="Unassembled WGS sequence"/>
</dbReference>
<organism evidence="1 2">
    <name type="scientific">Buddleja alternifolia</name>
    <dbReference type="NCBI Taxonomy" id="168488"/>
    <lineage>
        <taxon>Eukaryota</taxon>
        <taxon>Viridiplantae</taxon>
        <taxon>Streptophyta</taxon>
        <taxon>Embryophyta</taxon>
        <taxon>Tracheophyta</taxon>
        <taxon>Spermatophyta</taxon>
        <taxon>Magnoliopsida</taxon>
        <taxon>eudicotyledons</taxon>
        <taxon>Gunneridae</taxon>
        <taxon>Pentapetalae</taxon>
        <taxon>asterids</taxon>
        <taxon>lamiids</taxon>
        <taxon>Lamiales</taxon>
        <taxon>Scrophulariaceae</taxon>
        <taxon>Buddlejeae</taxon>
        <taxon>Buddleja</taxon>
    </lineage>
</organism>
<keyword evidence="2" id="KW-1185">Reference proteome</keyword>
<reference evidence="1" key="1">
    <citation type="submission" date="2019-10" db="EMBL/GenBank/DDBJ databases">
        <authorList>
            <person name="Zhang R."/>
            <person name="Pan Y."/>
            <person name="Wang J."/>
            <person name="Ma R."/>
            <person name="Yu S."/>
        </authorList>
    </citation>
    <scope>NUCLEOTIDE SEQUENCE</scope>
    <source>
        <strain evidence="1">LA-IB0</strain>
        <tissue evidence="1">Leaf</tissue>
    </source>
</reference>
<protein>
    <submittedName>
        <fullName evidence="1">Uncharacterized protein</fullName>
    </submittedName>
</protein>
<evidence type="ECO:0000313" key="1">
    <source>
        <dbReference type="EMBL" id="KAG8373352.1"/>
    </source>
</evidence>
<dbReference type="AlphaFoldDB" id="A0AAV6X093"/>
<gene>
    <name evidence="1" type="ORF">BUALT_Bualt11G0015300</name>
</gene>
<accession>A0AAV6X093</accession>
<name>A0AAV6X093_9LAMI</name>
<proteinExistence type="predicted"/>
<sequence>MSPYGGLKDGDLFRSLAKKPAFSFDNLLAKVEKYVNMEEATMMKRAESLPPNKDGKAAKFVLEDPEPKICVLKSVDTLNSSC</sequence>
<evidence type="ECO:0000313" key="2">
    <source>
        <dbReference type="Proteomes" id="UP000826271"/>
    </source>
</evidence>
<comment type="caution">
    <text evidence="1">The sequence shown here is derived from an EMBL/GenBank/DDBJ whole genome shotgun (WGS) entry which is preliminary data.</text>
</comment>